<dbReference type="RefSeq" id="WP_344339111.1">
    <property type="nucleotide sequence ID" value="NZ_BAAAKJ010000257.1"/>
</dbReference>
<reference evidence="1 2" key="1">
    <citation type="journal article" date="2019" name="Int. J. Syst. Evol. Microbiol.">
        <title>The Global Catalogue of Microorganisms (GCM) 10K type strain sequencing project: providing services to taxonomists for standard genome sequencing and annotation.</title>
        <authorList>
            <consortium name="The Broad Institute Genomics Platform"/>
            <consortium name="The Broad Institute Genome Sequencing Center for Infectious Disease"/>
            <person name="Wu L."/>
            <person name="Ma J."/>
        </authorList>
    </citation>
    <scope>NUCLEOTIDE SEQUENCE [LARGE SCALE GENOMIC DNA]</scope>
    <source>
        <strain evidence="1 2">JCM 12393</strain>
    </source>
</reference>
<accession>A0ABN1YBI4</accession>
<keyword evidence="2" id="KW-1185">Reference proteome</keyword>
<comment type="caution">
    <text evidence="1">The sequence shown here is derived from an EMBL/GenBank/DDBJ whole genome shotgun (WGS) entry which is preliminary data.</text>
</comment>
<dbReference type="EMBL" id="BAAAKJ010000257">
    <property type="protein sequence ID" value="GAA1403253.1"/>
    <property type="molecule type" value="Genomic_DNA"/>
</dbReference>
<evidence type="ECO:0000313" key="1">
    <source>
        <dbReference type="EMBL" id="GAA1403253.1"/>
    </source>
</evidence>
<evidence type="ECO:0008006" key="3">
    <source>
        <dbReference type="Google" id="ProtNLM"/>
    </source>
</evidence>
<gene>
    <name evidence="1" type="ORF">GCM10009639_47800</name>
</gene>
<name>A0ABN1YBI4_9ACTN</name>
<evidence type="ECO:0000313" key="2">
    <source>
        <dbReference type="Proteomes" id="UP001499863"/>
    </source>
</evidence>
<dbReference type="Proteomes" id="UP001499863">
    <property type="component" value="Unassembled WGS sequence"/>
</dbReference>
<protein>
    <recommendedName>
        <fullName evidence="3">Tail assembly chaperone</fullName>
    </recommendedName>
</protein>
<organism evidence="1 2">
    <name type="scientific">Kitasatospora putterlickiae</name>
    <dbReference type="NCBI Taxonomy" id="221725"/>
    <lineage>
        <taxon>Bacteria</taxon>
        <taxon>Bacillati</taxon>
        <taxon>Actinomycetota</taxon>
        <taxon>Actinomycetes</taxon>
        <taxon>Kitasatosporales</taxon>
        <taxon>Streptomycetaceae</taxon>
        <taxon>Kitasatospora</taxon>
    </lineage>
</organism>
<proteinExistence type="predicted"/>
<sequence>MTTLDFAALAAEADQKHTGKGLKFVAKNGKKIRLRRIEALPGADLKTALALLDLVQSQKVSNERRIDAMTGLLVAVASDKKAMRESVDALPLEQAMTVVERWMEDAAPGEASA</sequence>